<keyword evidence="2" id="KW-1185">Reference proteome</keyword>
<evidence type="ECO:0000313" key="1">
    <source>
        <dbReference type="EMBL" id="KAH9798066.1"/>
    </source>
</evidence>
<name>A0ACB8NJW7_CITSI</name>
<accession>A0ACB8NJW7</accession>
<dbReference type="EMBL" id="CM039171">
    <property type="protein sequence ID" value="KAH9798066.1"/>
    <property type="molecule type" value="Genomic_DNA"/>
</dbReference>
<proteinExistence type="predicted"/>
<evidence type="ECO:0000313" key="2">
    <source>
        <dbReference type="Proteomes" id="UP000829398"/>
    </source>
</evidence>
<dbReference type="Proteomes" id="UP000829398">
    <property type="component" value="Chromosome 2"/>
</dbReference>
<organism evidence="1 2">
    <name type="scientific">Citrus sinensis</name>
    <name type="common">Sweet orange</name>
    <name type="synonym">Citrus aurantium var. sinensis</name>
    <dbReference type="NCBI Taxonomy" id="2711"/>
    <lineage>
        <taxon>Eukaryota</taxon>
        <taxon>Viridiplantae</taxon>
        <taxon>Streptophyta</taxon>
        <taxon>Embryophyta</taxon>
        <taxon>Tracheophyta</taxon>
        <taxon>Spermatophyta</taxon>
        <taxon>Magnoliopsida</taxon>
        <taxon>eudicotyledons</taxon>
        <taxon>Gunneridae</taxon>
        <taxon>Pentapetalae</taxon>
        <taxon>rosids</taxon>
        <taxon>malvids</taxon>
        <taxon>Sapindales</taxon>
        <taxon>Rutaceae</taxon>
        <taxon>Aurantioideae</taxon>
        <taxon>Citrus</taxon>
    </lineage>
</organism>
<gene>
    <name evidence="1" type="ORF">KPL71_006075</name>
</gene>
<protein>
    <submittedName>
        <fullName evidence="1">RPM1-interacting protein 4</fullName>
    </submittedName>
</protein>
<comment type="caution">
    <text evidence="1">The sequence shown here is derived from an EMBL/GenBank/DDBJ whole genome shotgun (WGS) entry which is preliminary data.</text>
</comment>
<reference evidence="2" key="1">
    <citation type="journal article" date="2023" name="Hortic. Res.">
        <title>A chromosome-level phased genome enabling allele-level studies in sweet orange: a case study on citrus Huanglongbing tolerance.</title>
        <authorList>
            <person name="Wu B."/>
            <person name="Yu Q."/>
            <person name="Deng Z."/>
            <person name="Duan Y."/>
            <person name="Luo F."/>
            <person name="Gmitter F. Jr."/>
        </authorList>
    </citation>
    <scope>NUCLEOTIDE SEQUENCE [LARGE SCALE GENOMIC DNA]</scope>
    <source>
        <strain evidence="2">cv. Valencia</strain>
    </source>
</reference>
<sequence length="261" mass="29610">MAEPYALIRLQKNSRVPKFGDWDNDNIPYTTFFENARKEKAGVRMNPNDPEENPEAFMRMRGILGRGTDGDCQPVRASRHVGSYKSKSTEKRHIEEQMDMGHNPRGRNTFDHQRSRSRKSTMSEFSSDKSSSVSDNSLPQPSPRRLKSDKKNGLGEGSNSYTPSLPPGHSRQRSGNYLSDEHYHRAASVPKFGAWDETDPTSGEGFTVIFNKVKEEKQIASTQFSVVPEQTSNYSDGQRSNEGSWFRSKICCCLFSRGRNR</sequence>